<evidence type="ECO:0000313" key="10">
    <source>
        <dbReference type="EMBL" id="NJC70554.1"/>
    </source>
</evidence>
<evidence type="ECO:0000256" key="2">
    <source>
        <dbReference type="ARBA" id="ARBA00022448"/>
    </source>
</evidence>
<name>A0ABX0XZ90_9ACTN</name>
<feature type="transmembrane region" description="Helical" evidence="8">
    <location>
        <begin position="176"/>
        <end position="200"/>
    </location>
</feature>
<evidence type="ECO:0000256" key="5">
    <source>
        <dbReference type="ARBA" id="ARBA00022970"/>
    </source>
</evidence>
<evidence type="ECO:0000313" key="11">
    <source>
        <dbReference type="Proteomes" id="UP000722989"/>
    </source>
</evidence>
<feature type="transmembrane region" description="Helical" evidence="8">
    <location>
        <begin position="48"/>
        <end position="69"/>
    </location>
</feature>
<sequence>MARILSILAAGIGQTVAITAAAFVLGAVAGFPLALMRRSPYRVLRMPAAAVIEILRSIPPIVWLFIVYYGIGSDVVKLSTFQGAVIGLGLIAAAYLAEIYRAGIDAVARGQWEAAKALALPRRATYQRVILPQALTVVTPPAATYAIGLLKDSAIASVIGATDITFRAVQETQANLHGLSVFAVAGLLYIALSVPIAAVARYTDRILAQKVAK</sequence>
<evidence type="ECO:0000256" key="8">
    <source>
        <dbReference type="RuleBase" id="RU363032"/>
    </source>
</evidence>
<comment type="caution">
    <text evidence="10">The sequence shown here is derived from an EMBL/GenBank/DDBJ whole genome shotgun (WGS) entry which is preliminary data.</text>
</comment>
<evidence type="ECO:0000256" key="7">
    <source>
        <dbReference type="ARBA" id="ARBA00023136"/>
    </source>
</evidence>
<dbReference type="Gene3D" id="1.10.3720.10">
    <property type="entry name" value="MetI-like"/>
    <property type="match status" value="1"/>
</dbReference>
<keyword evidence="7 8" id="KW-0472">Membrane</keyword>
<dbReference type="PANTHER" id="PTHR30614:SF0">
    <property type="entry name" value="L-CYSTINE TRANSPORT SYSTEM PERMEASE PROTEIN TCYL"/>
    <property type="match status" value="1"/>
</dbReference>
<dbReference type="InterPro" id="IPR010065">
    <property type="entry name" value="AA_ABC_transptr_permease_3TM"/>
</dbReference>
<evidence type="ECO:0000256" key="6">
    <source>
        <dbReference type="ARBA" id="ARBA00022989"/>
    </source>
</evidence>
<dbReference type="CDD" id="cd06261">
    <property type="entry name" value="TM_PBP2"/>
    <property type="match status" value="1"/>
</dbReference>
<keyword evidence="6 8" id="KW-1133">Transmembrane helix</keyword>
<dbReference type="Pfam" id="PF00528">
    <property type="entry name" value="BPD_transp_1"/>
    <property type="match status" value="1"/>
</dbReference>
<accession>A0ABX0XZ90</accession>
<dbReference type="EMBL" id="JAATVY010000007">
    <property type="protein sequence ID" value="NJC70554.1"/>
    <property type="molecule type" value="Genomic_DNA"/>
</dbReference>
<evidence type="ECO:0000256" key="4">
    <source>
        <dbReference type="ARBA" id="ARBA00022692"/>
    </source>
</evidence>
<dbReference type="PROSITE" id="PS50928">
    <property type="entry name" value="ABC_TM1"/>
    <property type="match status" value="1"/>
</dbReference>
<dbReference type="Proteomes" id="UP000722989">
    <property type="component" value="Unassembled WGS sequence"/>
</dbReference>
<feature type="transmembrane region" description="Helical" evidence="8">
    <location>
        <begin position="81"/>
        <end position="100"/>
    </location>
</feature>
<dbReference type="NCBIfam" id="TIGR01726">
    <property type="entry name" value="HEQRo_perm_3TM"/>
    <property type="match status" value="1"/>
</dbReference>
<evidence type="ECO:0000256" key="1">
    <source>
        <dbReference type="ARBA" id="ARBA00004651"/>
    </source>
</evidence>
<dbReference type="InterPro" id="IPR043429">
    <property type="entry name" value="ArtM/GltK/GlnP/TcyL/YhdX-like"/>
</dbReference>
<keyword evidence="2 8" id="KW-0813">Transport</keyword>
<evidence type="ECO:0000256" key="3">
    <source>
        <dbReference type="ARBA" id="ARBA00022475"/>
    </source>
</evidence>
<dbReference type="InterPro" id="IPR000515">
    <property type="entry name" value="MetI-like"/>
</dbReference>
<comment type="similarity">
    <text evidence="8">Belongs to the binding-protein-dependent transport system permease family.</text>
</comment>
<dbReference type="RefSeq" id="WP_167925464.1">
    <property type="nucleotide sequence ID" value="NZ_JAATVY010000007.1"/>
</dbReference>
<gene>
    <name evidence="10" type="ORF">HC031_12640</name>
</gene>
<reference evidence="10 11" key="1">
    <citation type="submission" date="2020-03" db="EMBL/GenBank/DDBJ databases">
        <title>WGS of the type strain of Planosporangium spp.</title>
        <authorList>
            <person name="Thawai C."/>
        </authorList>
    </citation>
    <scope>NUCLEOTIDE SEQUENCE [LARGE SCALE GENOMIC DNA]</scope>
    <source>
        <strain evidence="10 11">TBRC 5610</strain>
    </source>
</reference>
<comment type="subcellular location">
    <subcellularLocation>
        <location evidence="1 8">Cell membrane</location>
        <topology evidence="1 8">Multi-pass membrane protein</topology>
    </subcellularLocation>
</comment>
<feature type="domain" description="ABC transmembrane type-1" evidence="9">
    <location>
        <begin position="12"/>
        <end position="200"/>
    </location>
</feature>
<protein>
    <submittedName>
        <fullName evidence="10">Amino acid ABC transporter permease</fullName>
    </submittedName>
</protein>
<feature type="transmembrane region" description="Helical" evidence="8">
    <location>
        <begin position="12"/>
        <end position="36"/>
    </location>
</feature>
<dbReference type="PANTHER" id="PTHR30614">
    <property type="entry name" value="MEMBRANE COMPONENT OF AMINO ACID ABC TRANSPORTER"/>
    <property type="match status" value="1"/>
</dbReference>
<keyword evidence="3" id="KW-1003">Cell membrane</keyword>
<proteinExistence type="inferred from homology"/>
<evidence type="ECO:0000259" key="9">
    <source>
        <dbReference type="PROSITE" id="PS50928"/>
    </source>
</evidence>
<dbReference type="InterPro" id="IPR035906">
    <property type="entry name" value="MetI-like_sf"/>
</dbReference>
<keyword evidence="4 8" id="KW-0812">Transmembrane</keyword>
<keyword evidence="5" id="KW-0029">Amino-acid transport</keyword>
<organism evidence="10 11">
    <name type="scientific">Planosporangium thailandense</name>
    <dbReference type="NCBI Taxonomy" id="765197"/>
    <lineage>
        <taxon>Bacteria</taxon>
        <taxon>Bacillati</taxon>
        <taxon>Actinomycetota</taxon>
        <taxon>Actinomycetes</taxon>
        <taxon>Micromonosporales</taxon>
        <taxon>Micromonosporaceae</taxon>
        <taxon>Planosporangium</taxon>
    </lineage>
</organism>
<dbReference type="SUPFAM" id="SSF161098">
    <property type="entry name" value="MetI-like"/>
    <property type="match status" value="1"/>
</dbReference>
<keyword evidence="11" id="KW-1185">Reference proteome</keyword>